<dbReference type="PATRIC" id="fig|888820.3.peg.1475"/>
<dbReference type="InterPro" id="IPR010359">
    <property type="entry name" value="IrrE_HExxH"/>
</dbReference>
<dbReference type="AlphaFoldDB" id="F3UDA0"/>
<gene>
    <name evidence="2" type="ORF">HMPREF9393_1507</name>
</gene>
<comment type="caution">
    <text evidence="2">The sequence shown here is derived from an EMBL/GenBank/DDBJ whole genome shotgun (WGS) entry which is preliminary data.</text>
</comment>
<evidence type="ECO:0000313" key="2">
    <source>
        <dbReference type="EMBL" id="EGJ37726.1"/>
    </source>
</evidence>
<organism evidence="2 3">
    <name type="scientific">Streptococcus sanguinis SK1056</name>
    <dbReference type="NCBI Taxonomy" id="888820"/>
    <lineage>
        <taxon>Bacteria</taxon>
        <taxon>Bacillati</taxon>
        <taxon>Bacillota</taxon>
        <taxon>Bacilli</taxon>
        <taxon>Lactobacillales</taxon>
        <taxon>Streptococcaceae</taxon>
        <taxon>Streptococcus</taxon>
    </lineage>
</organism>
<accession>F3UDA0</accession>
<evidence type="ECO:0000259" key="1">
    <source>
        <dbReference type="Pfam" id="PF06114"/>
    </source>
</evidence>
<dbReference type="HOGENOM" id="CLU_092075_0_0_9"/>
<dbReference type="EMBL" id="AFFL01000004">
    <property type="protein sequence ID" value="EGJ37726.1"/>
    <property type="molecule type" value="Genomic_DNA"/>
</dbReference>
<dbReference type="PANTHER" id="PTHR43236">
    <property type="entry name" value="ANTITOXIN HIGA1"/>
    <property type="match status" value="1"/>
</dbReference>
<sequence length="264" mass="31135">MKLNKIHPLYYTFQDYFNYEVDKKNILVIPHHIRIDIAGFNINDDVLTISYQDSDSINRQNFTKCHELGHILLHHSGRVFTDFHDDSLQEREANFYSAFLLMPDIVLLTKIFYQQMTFQEVEAALQVSGQALKTRLTDFLNFELDINRLSAKQIVEDYLTRKNKHIVGYFDQVKDYIISDYNEFEPCVLDKFNHLINQSNFISDIDLPELADTQFTSLIKQCYPKFKVWGIYEKGKSISYAWNPKQMTEAEAKRHAKLILITKK</sequence>
<dbReference type="Gene3D" id="1.10.10.2910">
    <property type="match status" value="1"/>
</dbReference>
<dbReference type="Proteomes" id="UP000004171">
    <property type="component" value="Unassembled WGS sequence"/>
</dbReference>
<dbReference type="Pfam" id="PF06114">
    <property type="entry name" value="Peptidase_M78"/>
    <property type="match status" value="1"/>
</dbReference>
<reference evidence="2 3" key="1">
    <citation type="submission" date="2011-03" db="EMBL/GenBank/DDBJ databases">
        <authorList>
            <person name="Muzny D."/>
            <person name="Qin X."/>
            <person name="Deng J."/>
            <person name="Jiang H."/>
            <person name="Liu Y."/>
            <person name="Qu J."/>
            <person name="Song X.-Z."/>
            <person name="Zhang L."/>
            <person name="Thornton R."/>
            <person name="Coyle M."/>
            <person name="Francisco L."/>
            <person name="Jackson L."/>
            <person name="Javaid M."/>
            <person name="Korchina V."/>
            <person name="Kovar C."/>
            <person name="Mata R."/>
            <person name="Mathew T."/>
            <person name="Ngo R."/>
            <person name="Nguyen L."/>
            <person name="Nguyen N."/>
            <person name="Okwuonu G."/>
            <person name="Ongeri F."/>
            <person name="Pham C."/>
            <person name="Simmons D."/>
            <person name="Wilczek-Boney K."/>
            <person name="Hale W."/>
            <person name="Jakkamsetti A."/>
            <person name="Pham P."/>
            <person name="Ruth R."/>
            <person name="San Lucas F."/>
            <person name="Warren J."/>
            <person name="Zhang J."/>
            <person name="Zhao Z."/>
            <person name="Zhou C."/>
            <person name="Zhu D."/>
            <person name="Lee S."/>
            <person name="Bess C."/>
            <person name="Blankenburg K."/>
            <person name="Forbes L."/>
            <person name="Fu Q."/>
            <person name="Gubbala S."/>
            <person name="Hirani K."/>
            <person name="Jayaseelan J.C."/>
            <person name="Lara F."/>
            <person name="Munidasa M."/>
            <person name="Palculict T."/>
            <person name="Patil S."/>
            <person name="Pu L.-L."/>
            <person name="Saada N."/>
            <person name="Tang L."/>
            <person name="Weissenberger G."/>
            <person name="Zhu Y."/>
            <person name="Hemphill L."/>
            <person name="Shang Y."/>
            <person name="Youmans B."/>
            <person name="Ayvaz T."/>
            <person name="Ross M."/>
            <person name="Santibanez J."/>
            <person name="Aqrawi P."/>
            <person name="Gross S."/>
            <person name="Joshi V."/>
            <person name="Fowler G."/>
            <person name="Nazareth L."/>
            <person name="Reid J."/>
            <person name="Worley K."/>
            <person name="Petrosino J."/>
            <person name="Highlander S."/>
            <person name="Gibbs R."/>
        </authorList>
    </citation>
    <scope>NUCLEOTIDE SEQUENCE [LARGE SCALE GENOMIC DNA]</scope>
    <source>
        <strain evidence="2 3">SK1056</strain>
    </source>
</reference>
<feature type="domain" description="IrrE N-terminal-like" evidence="1">
    <location>
        <begin position="46"/>
        <end position="137"/>
    </location>
</feature>
<proteinExistence type="predicted"/>
<name>F3UDA0_STRSA</name>
<dbReference type="PANTHER" id="PTHR43236:SF2">
    <property type="entry name" value="BLL0069 PROTEIN"/>
    <property type="match status" value="1"/>
</dbReference>
<protein>
    <recommendedName>
        <fullName evidence="1">IrrE N-terminal-like domain-containing protein</fullName>
    </recommendedName>
</protein>
<evidence type="ECO:0000313" key="3">
    <source>
        <dbReference type="Proteomes" id="UP000004171"/>
    </source>
</evidence>
<dbReference type="InterPro" id="IPR052345">
    <property type="entry name" value="Rad_response_metalloprotease"/>
</dbReference>